<dbReference type="Proteomes" id="UP000887566">
    <property type="component" value="Unplaced"/>
</dbReference>
<keyword evidence="1" id="KW-1133">Transmembrane helix</keyword>
<keyword evidence="2" id="KW-1185">Reference proteome</keyword>
<evidence type="ECO:0000256" key="1">
    <source>
        <dbReference type="SAM" id="Phobius"/>
    </source>
</evidence>
<sequence>MDLNGKADMDGTCGNGLQCPAKSFMQVDCYETVLYGGGRCLYTFDSSVYVWFILITFLATSLLLCYLYHANFDLKDLLSSKKKRVKTSKLIDVT</sequence>
<accession>A0A914WHM4</accession>
<evidence type="ECO:0000313" key="3">
    <source>
        <dbReference type="WBParaSite" id="PSAMB.scaffold4269size15161.g23875.t1"/>
    </source>
</evidence>
<name>A0A914WHM4_9BILA</name>
<keyword evidence="1" id="KW-0472">Membrane</keyword>
<keyword evidence="1" id="KW-0812">Transmembrane</keyword>
<protein>
    <submittedName>
        <fullName evidence="3">Uncharacterized protein</fullName>
    </submittedName>
</protein>
<reference evidence="3" key="1">
    <citation type="submission" date="2022-11" db="UniProtKB">
        <authorList>
            <consortium name="WormBaseParasite"/>
        </authorList>
    </citation>
    <scope>IDENTIFICATION</scope>
</reference>
<dbReference type="WBParaSite" id="PSAMB.scaffold4269size15161.g23875.t1">
    <property type="protein sequence ID" value="PSAMB.scaffold4269size15161.g23875.t1"/>
    <property type="gene ID" value="PSAMB.scaffold4269size15161.g23875"/>
</dbReference>
<proteinExistence type="predicted"/>
<feature type="transmembrane region" description="Helical" evidence="1">
    <location>
        <begin position="48"/>
        <end position="68"/>
    </location>
</feature>
<organism evidence="2 3">
    <name type="scientific">Plectus sambesii</name>
    <dbReference type="NCBI Taxonomy" id="2011161"/>
    <lineage>
        <taxon>Eukaryota</taxon>
        <taxon>Metazoa</taxon>
        <taxon>Ecdysozoa</taxon>
        <taxon>Nematoda</taxon>
        <taxon>Chromadorea</taxon>
        <taxon>Plectida</taxon>
        <taxon>Plectina</taxon>
        <taxon>Plectoidea</taxon>
        <taxon>Plectidae</taxon>
        <taxon>Plectus</taxon>
    </lineage>
</organism>
<evidence type="ECO:0000313" key="2">
    <source>
        <dbReference type="Proteomes" id="UP000887566"/>
    </source>
</evidence>
<dbReference type="AlphaFoldDB" id="A0A914WHM4"/>